<evidence type="ECO:0000313" key="2">
    <source>
        <dbReference type="Proteomes" id="UP000606974"/>
    </source>
</evidence>
<dbReference type="Proteomes" id="UP000606974">
    <property type="component" value="Unassembled WGS sequence"/>
</dbReference>
<accession>A0A8H7E600</accession>
<keyword evidence="2" id="KW-1185">Reference proteome</keyword>
<sequence>MNPISAATAACLQSFPQLAAALQDPEHCRTMPREKLKGELDRFKIRCGNLGALQTGRSSLDFRLRDSTVVRTNVLKLLDRLQKMLSMSESRSIEGV</sequence>
<dbReference type="AlphaFoldDB" id="A0A8H7E600"/>
<organism evidence="1 2">
    <name type="scientific">Endocarpon pusillum</name>
    <dbReference type="NCBI Taxonomy" id="364733"/>
    <lineage>
        <taxon>Eukaryota</taxon>
        <taxon>Fungi</taxon>
        <taxon>Dikarya</taxon>
        <taxon>Ascomycota</taxon>
        <taxon>Pezizomycotina</taxon>
        <taxon>Eurotiomycetes</taxon>
        <taxon>Chaetothyriomycetidae</taxon>
        <taxon>Verrucariales</taxon>
        <taxon>Verrucariaceae</taxon>
        <taxon>Endocarpon</taxon>
    </lineage>
</organism>
<dbReference type="OrthoDB" id="6133115at2759"/>
<comment type="caution">
    <text evidence="1">The sequence shown here is derived from an EMBL/GenBank/DDBJ whole genome shotgun (WGS) entry which is preliminary data.</text>
</comment>
<reference evidence="1" key="1">
    <citation type="submission" date="2020-02" db="EMBL/GenBank/DDBJ databases">
        <authorList>
            <person name="Palmer J.M."/>
        </authorList>
    </citation>
    <scope>NUCLEOTIDE SEQUENCE</scope>
    <source>
        <strain evidence="1">EPUS1.4</strain>
        <tissue evidence="1">Thallus</tissue>
    </source>
</reference>
<dbReference type="EMBL" id="JAACFV010000041">
    <property type="protein sequence ID" value="KAF7509473.1"/>
    <property type="molecule type" value="Genomic_DNA"/>
</dbReference>
<gene>
    <name evidence="1" type="ORF">GJ744_008036</name>
</gene>
<evidence type="ECO:0000313" key="1">
    <source>
        <dbReference type="EMBL" id="KAF7509473.1"/>
    </source>
</evidence>
<name>A0A8H7E600_9EURO</name>
<proteinExistence type="predicted"/>
<protein>
    <submittedName>
        <fullName evidence="1">Uncharacterized protein</fullName>
    </submittedName>
</protein>